<proteinExistence type="predicted"/>
<dbReference type="RefSeq" id="WP_099542080.1">
    <property type="nucleotide sequence ID" value="NZ_PEBQ01000178.1"/>
</dbReference>
<gene>
    <name evidence="4" type="ORF">CSR02_14060</name>
</gene>
<organism evidence="4 5">
    <name type="scientific">Acetobacter pomorum</name>
    <dbReference type="NCBI Taxonomy" id="65959"/>
    <lineage>
        <taxon>Bacteria</taxon>
        <taxon>Pseudomonadati</taxon>
        <taxon>Pseudomonadota</taxon>
        <taxon>Alphaproteobacteria</taxon>
        <taxon>Acetobacterales</taxon>
        <taxon>Acetobacteraceae</taxon>
        <taxon>Acetobacter</taxon>
    </lineage>
</organism>
<accession>A0A2G4R8P6</accession>
<evidence type="ECO:0000313" key="4">
    <source>
        <dbReference type="EMBL" id="PHY92928.1"/>
    </source>
</evidence>
<dbReference type="Proteomes" id="UP000228751">
    <property type="component" value="Unassembled WGS sequence"/>
</dbReference>
<evidence type="ECO:0000259" key="3">
    <source>
        <dbReference type="Pfam" id="PF03432"/>
    </source>
</evidence>
<protein>
    <recommendedName>
        <fullName evidence="3">MobA/VirD2-like nuclease domain-containing protein</fullName>
    </recommendedName>
</protein>
<comment type="caution">
    <text evidence="4">The sequence shown here is derived from an EMBL/GenBank/DDBJ whole genome shotgun (WGS) entry which is preliminary data.</text>
</comment>
<keyword evidence="5" id="KW-1185">Reference proteome</keyword>
<dbReference type="InterPro" id="IPR005094">
    <property type="entry name" value="Endonuclease_MobA/VirD2"/>
</dbReference>
<dbReference type="AlphaFoldDB" id="A0A2G4R8P6"/>
<dbReference type="Pfam" id="PF03432">
    <property type="entry name" value="Relaxase"/>
    <property type="match status" value="1"/>
</dbReference>
<evidence type="ECO:0000256" key="2">
    <source>
        <dbReference type="SAM" id="MobiDB-lite"/>
    </source>
</evidence>
<sequence>MSIIIKSTRIKTKSGPTNISRHLLDKIEDNEAIELIKGNRQDMVEAFDSARNKAGKPSKYALRHWIVNSTEKMNDQQFNRTLQALADEFEFNVDDAVVVRHTKEKDTDDKEVSNQHYHITVPEILENGKVLSDKKNYQRHEKIARTLENEFGFTHVVGRHNKAVEIATKDLNPEVSAVAGKLAQEPLPKQKYTPKALQEAKRNDIDIKKLCRIAKNECDGIKNYQEIQEKLQPLGMQIIDGQYKRKDGKLTPVIATENGKFVIGSVASILKMNAKEITDIIEQKENSAINLHLSDMPVSEPVDMLEALNNGPVASIFKNDVENDVQDSVKNRMDMPVSKKSFEDVIKEEQEKLLQVINAPHPDLVEESSMTIKQRIRHEFKNQFDDLKEKKKDVIELKNKIKYLKDNSSFFNNNKKTAKELEENELKEAMEKAFLLAMALVKNIGHYLGLCEGVEDIDLLTQSEREQLLIQYHESELAEKMLKNEKTREEGIDTIANRVAMEKTAEIEKWQNRPEAREARRIYNRLGNLLDQDLDDLDSQGVKDFMEAKEEADPYKAMEAVTGSNQREKEEYIQNLQNEPDEPENGLNKHVQKVPKTPTFRPNFG</sequence>
<dbReference type="OrthoDB" id="7285148at2"/>
<reference evidence="4 5" key="1">
    <citation type="submission" date="2017-10" db="EMBL/GenBank/DDBJ databases">
        <title>Genomic analysis of the genus Acetobacter.</title>
        <authorList>
            <person name="Kim K.H."/>
            <person name="Chun B.H."/>
            <person name="Son A.R."/>
            <person name="Jeon C.O."/>
        </authorList>
    </citation>
    <scope>NUCLEOTIDE SEQUENCE [LARGE SCALE GENOMIC DNA]</scope>
    <source>
        <strain evidence="4 5">LHT 2458</strain>
    </source>
</reference>
<evidence type="ECO:0000256" key="1">
    <source>
        <dbReference type="SAM" id="Coils"/>
    </source>
</evidence>
<keyword evidence="1" id="KW-0175">Coiled coil</keyword>
<evidence type="ECO:0000313" key="5">
    <source>
        <dbReference type="Proteomes" id="UP000228751"/>
    </source>
</evidence>
<name>A0A2G4R8P6_9PROT</name>
<feature type="domain" description="MobA/VirD2-like nuclease" evidence="3">
    <location>
        <begin position="37"/>
        <end position="152"/>
    </location>
</feature>
<dbReference type="EMBL" id="PEBQ01000178">
    <property type="protein sequence ID" value="PHY92928.1"/>
    <property type="molecule type" value="Genomic_DNA"/>
</dbReference>
<feature type="region of interest" description="Disordered" evidence="2">
    <location>
        <begin position="577"/>
        <end position="605"/>
    </location>
</feature>
<feature type="coiled-coil region" evidence="1">
    <location>
        <begin position="377"/>
        <end position="432"/>
    </location>
</feature>